<dbReference type="AlphaFoldDB" id="A0A6P7MHZ5"/>
<evidence type="ECO:0000313" key="4">
    <source>
        <dbReference type="RefSeq" id="XP_029005594.1"/>
    </source>
</evidence>
<feature type="coiled-coil region" evidence="1">
    <location>
        <begin position="220"/>
        <end position="411"/>
    </location>
</feature>
<evidence type="ECO:0000256" key="2">
    <source>
        <dbReference type="SAM" id="MobiDB-lite"/>
    </source>
</evidence>
<sequence length="1056" mass="121637">MTVTLTSPGNGRLARARLIVRMEKNRGFNFKLYVPPRVNSGQISADKPQDYSKCYDKEPNVTFSSTSLPALPKPPRQDFPKMKAVSPMKKDEDYCRPGQLYSKLFDEVEKIKCWKFKVDSDTVQKERLLQENKRIIETQRLAIQELQFGNESLSIKLEEQIAENEDLRNKNSATRNLCNLLKDTFERSAEKMNLFESEREETHHLFIENSESIQKLTAAFESLQIQTEADQEELQKAKESLLCLEELKLKYHECKMKKEEVAGLQATLKEKGDELEQALLELHESQKHCQQLQETTNQQCELLRSSKTQMESLCQKLKTAEQRCNESKESLEAITAAQEQSTKEYTKIIQTKDVSLQELIKVNSQQAEKLEQIRATIEELQSSLFLKIQRVKELEDELTANTNDMEKTQTLLGELMEQSLKKDEQIIILESNLDKRSKSFESMKCELDITNIRVAELTVELSKKNEEAKRFKTSILQNEAERAFAENDHLKKACDTAEKAHEDSKENSTVNEIKVQELEAKLLFETRKNKEHVYQIELLRNDIILLNVKHDELLSKFNELQSEKMAIEQQFEGRSSFLKDTETKIKVSEERVVRLTKENHRLEEENQSLHGELNSIKDKIERKWQKAETLQKKFEENCEHLQKKVTEKEKQIKAVETKLCSFRKKIEARLKAKEEYQKESKLFKKQIAREVAKSSQLESVISSLHEESQNLKRLNEEDNQNLLKDLEAKSAFVAKLENELQELRLTAAEAMKNKEDAELKCQQKISDMVALMEKHKSQYDRMVEENEAELQENKKKEAEAVAHKKSLELDLLKHKTENDQLKKQLKKETREKEKLQKEMTDLKTEVSSKKGMSQLSEAVDKQSHVWNYKQGRCSGTPKESSSKRPTFDVFDFSKARKALYKDDGGVLVKTTESETESLRTLCGTSPKTKDIYTEEVPNSRSVTKTVGSSSKIKSYRIRTPPSGEKATYWGKAAIEIDPASDSPNRNDLLTLANTPTSVLSAPHCKASTRKKIQSPVTHKSPGNSLKLAAMKRMRDAGWIAVTGCDKKKKSNEKVFA</sequence>
<feature type="coiled-coil region" evidence="1">
    <location>
        <begin position="550"/>
        <end position="658"/>
    </location>
</feature>
<dbReference type="GO" id="GO:0051878">
    <property type="term" value="P:lateral element assembly"/>
    <property type="evidence" value="ECO:0007669"/>
    <property type="project" value="TreeGrafter"/>
</dbReference>
<accession>A0A6P7MHZ5</accession>
<dbReference type="InParanoid" id="A0A6P7MHZ5"/>
<dbReference type="Proteomes" id="UP000515150">
    <property type="component" value="Chromosome 5"/>
</dbReference>
<feature type="compositionally biased region" description="Basic and acidic residues" evidence="2">
    <location>
        <begin position="820"/>
        <end position="848"/>
    </location>
</feature>
<gene>
    <name evidence="4" type="primary">sycp1</name>
</gene>
<dbReference type="GO" id="GO:0003690">
    <property type="term" value="F:double-stranded DNA binding"/>
    <property type="evidence" value="ECO:0007669"/>
    <property type="project" value="TreeGrafter"/>
</dbReference>
<dbReference type="GeneID" id="114855045"/>
<organism evidence="3 4">
    <name type="scientific">Betta splendens</name>
    <name type="common">Siamese fighting fish</name>
    <dbReference type="NCBI Taxonomy" id="158456"/>
    <lineage>
        <taxon>Eukaryota</taxon>
        <taxon>Metazoa</taxon>
        <taxon>Chordata</taxon>
        <taxon>Craniata</taxon>
        <taxon>Vertebrata</taxon>
        <taxon>Euteleostomi</taxon>
        <taxon>Actinopterygii</taxon>
        <taxon>Neopterygii</taxon>
        <taxon>Teleostei</taxon>
        <taxon>Neoteleostei</taxon>
        <taxon>Acanthomorphata</taxon>
        <taxon>Anabantaria</taxon>
        <taxon>Anabantiformes</taxon>
        <taxon>Anabantoidei</taxon>
        <taxon>Osphronemidae</taxon>
        <taxon>Betta</taxon>
    </lineage>
</organism>
<name>A0A6P7MHZ5_BETSP</name>
<feature type="region of interest" description="Disordered" evidence="2">
    <location>
        <begin position="866"/>
        <end position="885"/>
    </location>
</feature>
<dbReference type="GO" id="GO:0001673">
    <property type="term" value="C:male germ cell nucleus"/>
    <property type="evidence" value="ECO:0007669"/>
    <property type="project" value="TreeGrafter"/>
</dbReference>
<dbReference type="CTD" id="6847"/>
<evidence type="ECO:0000256" key="1">
    <source>
        <dbReference type="SAM" id="Coils"/>
    </source>
</evidence>
<dbReference type="RefSeq" id="XP_029005594.1">
    <property type="nucleotide sequence ID" value="XM_029149761.3"/>
</dbReference>
<dbReference type="FunCoup" id="A0A6P7MHZ5">
    <property type="interactions" value="491"/>
</dbReference>
<proteinExistence type="predicted"/>
<dbReference type="KEGG" id="bspl:114855045"/>
<protein>
    <submittedName>
        <fullName evidence="4">Synaptonemal complex protein 1 isoform X1</fullName>
    </submittedName>
</protein>
<dbReference type="PANTHER" id="PTHR46918:SF1">
    <property type="entry name" value="SYNAPTONEMAL COMPLEX PROTEIN 1"/>
    <property type="match status" value="1"/>
</dbReference>
<dbReference type="GO" id="GO:0000711">
    <property type="term" value="P:meiotic DNA repair synthesis"/>
    <property type="evidence" value="ECO:0007669"/>
    <property type="project" value="TreeGrafter"/>
</dbReference>
<evidence type="ECO:0000313" key="3">
    <source>
        <dbReference type="Proteomes" id="UP000515150"/>
    </source>
</evidence>
<reference evidence="4" key="1">
    <citation type="submission" date="2025-08" db="UniProtKB">
        <authorList>
            <consortium name="RefSeq"/>
        </authorList>
    </citation>
    <scope>IDENTIFICATION</scope>
</reference>
<keyword evidence="3" id="KW-1185">Reference proteome</keyword>
<keyword evidence="1" id="KW-0175">Coiled coil</keyword>
<dbReference type="Pfam" id="PF05483">
    <property type="entry name" value="SCP-1"/>
    <property type="match status" value="2"/>
</dbReference>
<dbReference type="OrthoDB" id="10064612at2759"/>
<feature type="region of interest" description="Disordered" evidence="2">
    <location>
        <begin position="820"/>
        <end position="861"/>
    </location>
</feature>
<dbReference type="PANTHER" id="PTHR46918">
    <property type="entry name" value="SYNAPTONEMAL COMPLEX PROTEIN 1"/>
    <property type="match status" value="1"/>
</dbReference>
<dbReference type="GO" id="GO:0000801">
    <property type="term" value="C:central element"/>
    <property type="evidence" value="ECO:0007669"/>
    <property type="project" value="TreeGrafter"/>
</dbReference>
<feature type="coiled-coil region" evidence="1">
    <location>
        <begin position="454"/>
        <end position="507"/>
    </location>
</feature>
<dbReference type="GO" id="GO:0000802">
    <property type="term" value="C:transverse filament"/>
    <property type="evidence" value="ECO:0007669"/>
    <property type="project" value="TreeGrafter"/>
</dbReference>
<feature type="coiled-coil region" evidence="1">
    <location>
        <begin position="150"/>
        <end position="177"/>
    </location>
</feature>
<dbReference type="GO" id="GO:0051026">
    <property type="term" value="P:chiasma assembly"/>
    <property type="evidence" value="ECO:0007669"/>
    <property type="project" value="TreeGrafter"/>
</dbReference>
<dbReference type="InterPro" id="IPR008827">
    <property type="entry name" value="SYCP1"/>
</dbReference>